<dbReference type="RefSeq" id="WP_243735490.1">
    <property type="nucleotide sequence ID" value="NZ_SNYW01000002.1"/>
</dbReference>
<dbReference type="EMBL" id="SNYW01000002">
    <property type="protein sequence ID" value="TDQ85425.1"/>
    <property type="molecule type" value="Genomic_DNA"/>
</dbReference>
<dbReference type="PANTHER" id="PTHR43877">
    <property type="entry name" value="AMINOALKYLPHOSPHONATE N-ACETYLTRANSFERASE-RELATED-RELATED"/>
    <property type="match status" value="1"/>
</dbReference>
<dbReference type="InterPro" id="IPR016181">
    <property type="entry name" value="Acyl_CoA_acyltransferase"/>
</dbReference>
<dbReference type="PROSITE" id="PS51186">
    <property type="entry name" value="GNAT"/>
    <property type="match status" value="1"/>
</dbReference>
<dbReference type="Proteomes" id="UP000295783">
    <property type="component" value="Unassembled WGS sequence"/>
</dbReference>
<dbReference type="InterPro" id="IPR000182">
    <property type="entry name" value="GNAT_dom"/>
</dbReference>
<proteinExistence type="predicted"/>
<dbReference type="InterPro" id="IPR050832">
    <property type="entry name" value="Bact_Acetyltransf"/>
</dbReference>
<evidence type="ECO:0000256" key="1">
    <source>
        <dbReference type="ARBA" id="ARBA00022679"/>
    </source>
</evidence>
<sequence>MTRPAMAPHPVQRLIAPADAPLLAALHRAAFTAPWDRPWSAQSFGEILALPGAFGLIAALPGGGAGELPEPAGFGLMLSTGDEVELLLLGVLPGSRRRGIARRLLDDLLAMAAAAGAARVLLEVAAANPAAIACYRQAGFSPCGLRRDYYAPGQDALLFERHLHNYR</sequence>
<evidence type="ECO:0000256" key="2">
    <source>
        <dbReference type="ARBA" id="ARBA00023315"/>
    </source>
</evidence>
<accession>A0A4R6WVY3</accession>
<organism evidence="4 5">
    <name type="scientific">Dongia mobilis</name>
    <dbReference type="NCBI Taxonomy" id="578943"/>
    <lineage>
        <taxon>Bacteria</taxon>
        <taxon>Pseudomonadati</taxon>
        <taxon>Pseudomonadota</taxon>
        <taxon>Alphaproteobacteria</taxon>
        <taxon>Rhodospirillales</taxon>
        <taxon>Dongiaceae</taxon>
        <taxon>Dongia</taxon>
    </lineage>
</organism>
<dbReference type="PANTHER" id="PTHR43877:SF2">
    <property type="entry name" value="AMINOALKYLPHOSPHONATE N-ACETYLTRANSFERASE-RELATED"/>
    <property type="match status" value="1"/>
</dbReference>
<dbReference type="Gene3D" id="3.40.630.30">
    <property type="match status" value="1"/>
</dbReference>
<dbReference type="Pfam" id="PF00583">
    <property type="entry name" value="Acetyltransf_1"/>
    <property type="match status" value="1"/>
</dbReference>
<gene>
    <name evidence="4" type="ORF">A8950_0210</name>
</gene>
<keyword evidence="2" id="KW-0012">Acyltransferase</keyword>
<reference evidence="4 5" key="1">
    <citation type="submission" date="2019-03" db="EMBL/GenBank/DDBJ databases">
        <title>Genomic Encyclopedia of Type Strains, Phase III (KMG-III): the genomes of soil and plant-associated and newly described type strains.</title>
        <authorList>
            <person name="Whitman W."/>
        </authorList>
    </citation>
    <scope>NUCLEOTIDE SEQUENCE [LARGE SCALE GENOMIC DNA]</scope>
    <source>
        <strain evidence="4 5">CGMCC 1.7660</strain>
    </source>
</reference>
<feature type="domain" description="N-acetyltransferase" evidence="3">
    <location>
        <begin position="10"/>
        <end position="164"/>
    </location>
</feature>
<evidence type="ECO:0000313" key="4">
    <source>
        <dbReference type="EMBL" id="TDQ85425.1"/>
    </source>
</evidence>
<name>A0A4R6WVY3_9PROT</name>
<comment type="caution">
    <text evidence="4">The sequence shown here is derived from an EMBL/GenBank/DDBJ whole genome shotgun (WGS) entry which is preliminary data.</text>
</comment>
<keyword evidence="5" id="KW-1185">Reference proteome</keyword>
<dbReference type="SUPFAM" id="SSF55729">
    <property type="entry name" value="Acyl-CoA N-acyltransferases (Nat)"/>
    <property type="match status" value="1"/>
</dbReference>
<keyword evidence="1 4" id="KW-0808">Transferase</keyword>
<protein>
    <submittedName>
        <fullName evidence="4">Ribosomal-protein-alanine N-acetyltransferase</fullName>
    </submittedName>
</protein>
<dbReference type="GO" id="GO:0016747">
    <property type="term" value="F:acyltransferase activity, transferring groups other than amino-acyl groups"/>
    <property type="evidence" value="ECO:0007669"/>
    <property type="project" value="InterPro"/>
</dbReference>
<evidence type="ECO:0000259" key="3">
    <source>
        <dbReference type="PROSITE" id="PS51186"/>
    </source>
</evidence>
<evidence type="ECO:0000313" key="5">
    <source>
        <dbReference type="Proteomes" id="UP000295783"/>
    </source>
</evidence>
<dbReference type="AlphaFoldDB" id="A0A4R6WVY3"/>